<dbReference type="InterPro" id="IPR007691">
    <property type="entry name" value="LpxD"/>
</dbReference>
<feature type="compositionally biased region" description="Basic and acidic residues" evidence="6">
    <location>
        <begin position="168"/>
        <end position="181"/>
    </location>
</feature>
<proteinExistence type="predicted"/>
<accession>A0A6J7XH04</accession>
<dbReference type="EMBL" id="LR796889">
    <property type="protein sequence ID" value="CAB4172755.1"/>
    <property type="molecule type" value="Genomic_DNA"/>
</dbReference>
<feature type="region of interest" description="Disordered" evidence="6">
    <location>
        <begin position="158"/>
        <end position="181"/>
    </location>
</feature>
<evidence type="ECO:0000256" key="4">
    <source>
        <dbReference type="ARBA" id="ARBA00023098"/>
    </source>
</evidence>
<dbReference type="PANTHER" id="PTHR43378">
    <property type="entry name" value="UDP-3-O-ACYLGLUCOSAMINE N-ACYLTRANSFERASE"/>
    <property type="match status" value="1"/>
</dbReference>
<evidence type="ECO:0000256" key="5">
    <source>
        <dbReference type="ARBA" id="ARBA00023315"/>
    </source>
</evidence>
<gene>
    <name evidence="8" type="ORF">UFOVP1392_51</name>
    <name evidence="9" type="ORF">UFOVP1569_50</name>
    <name evidence="7" type="ORF">UFOVP952_6</name>
</gene>
<evidence type="ECO:0000256" key="1">
    <source>
        <dbReference type="ARBA" id="ARBA00022516"/>
    </source>
</evidence>
<keyword evidence="1" id="KW-0444">Lipid biosynthesis</keyword>
<keyword evidence="2" id="KW-0441">Lipid A biosynthesis</keyword>
<evidence type="ECO:0000256" key="2">
    <source>
        <dbReference type="ARBA" id="ARBA00022556"/>
    </source>
</evidence>
<evidence type="ECO:0000313" key="9">
    <source>
        <dbReference type="EMBL" id="CAB5230242.1"/>
    </source>
</evidence>
<keyword evidence="5" id="KW-0012">Acyltransferase</keyword>
<evidence type="ECO:0000313" key="7">
    <source>
        <dbReference type="EMBL" id="CAB4172755.1"/>
    </source>
</evidence>
<dbReference type="Gene3D" id="2.160.10.10">
    <property type="entry name" value="Hexapeptide repeat proteins"/>
    <property type="match status" value="1"/>
</dbReference>
<dbReference type="GO" id="GO:0016410">
    <property type="term" value="F:N-acyltransferase activity"/>
    <property type="evidence" value="ECO:0007669"/>
    <property type="project" value="InterPro"/>
</dbReference>
<dbReference type="GO" id="GO:0009245">
    <property type="term" value="P:lipid A biosynthetic process"/>
    <property type="evidence" value="ECO:0007669"/>
    <property type="project" value="UniProtKB-KW"/>
</dbReference>
<protein>
    <submittedName>
        <fullName evidence="9">WbbJ Acetyltransferase (Isoleucine patch superfamily)</fullName>
    </submittedName>
</protein>
<dbReference type="Pfam" id="PF00132">
    <property type="entry name" value="Hexapep"/>
    <property type="match status" value="2"/>
</dbReference>
<dbReference type="GO" id="GO:0016020">
    <property type="term" value="C:membrane"/>
    <property type="evidence" value="ECO:0007669"/>
    <property type="project" value="GOC"/>
</dbReference>
<name>A0A6J7XH04_9CAUD</name>
<dbReference type="InterPro" id="IPR001451">
    <property type="entry name" value="Hexapep"/>
</dbReference>
<evidence type="ECO:0000313" key="8">
    <source>
        <dbReference type="EMBL" id="CAB4204332.1"/>
    </source>
</evidence>
<keyword evidence="3 9" id="KW-0808">Transferase</keyword>
<dbReference type="InterPro" id="IPR011004">
    <property type="entry name" value="Trimer_LpxA-like_sf"/>
</dbReference>
<dbReference type="SUPFAM" id="SSF51161">
    <property type="entry name" value="Trimeric LpxA-like enzymes"/>
    <property type="match status" value="1"/>
</dbReference>
<dbReference type="EMBL" id="LR797334">
    <property type="protein sequence ID" value="CAB4204332.1"/>
    <property type="molecule type" value="Genomic_DNA"/>
</dbReference>
<evidence type="ECO:0000256" key="3">
    <source>
        <dbReference type="ARBA" id="ARBA00022679"/>
    </source>
</evidence>
<organism evidence="9">
    <name type="scientific">uncultured Caudovirales phage</name>
    <dbReference type="NCBI Taxonomy" id="2100421"/>
    <lineage>
        <taxon>Viruses</taxon>
        <taxon>Duplodnaviria</taxon>
        <taxon>Heunggongvirae</taxon>
        <taxon>Uroviricota</taxon>
        <taxon>Caudoviricetes</taxon>
        <taxon>Peduoviridae</taxon>
        <taxon>Maltschvirus</taxon>
        <taxon>Maltschvirus maltsch</taxon>
    </lineage>
</organism>
<sequence>MHELASVHTSCIIYPGVYIGPNVTIGEGCIIGPNTCIGQPGFGYNTLDDGTREYRDHQQGVLLERDVHVGANTCIDQGRHRRTEIGAGTRIDNLVHIAHNVIIGKRCLIIAHTMLGGSVTIGDDAHIAPGSLIRDWRNVATQATSGLGAVVIRDIPEGETHAGNPARNLEEHHDRQRTGPS</sequence>
<dbReference type="EMBL" id="LR798409">
    <property type="protein sequence ID" value="CAB5230242.1"/>
    <property type="molecule type" value="Genomic_DNA"/>
</dbReference>
<dbReference type="PANTHER" id="PTHR43378:SF2">
    <property type="entry name" value="UDP-3-O-ACYLGLUCOSAMINE N-ACYLTRANSFERASE 1, MITOCHONDRIAL-RELATED"/>
    <property type="match status" value="1"/>
</dbReference>
<keyword evidence="4" id="KW-0443">Lipid metabolism</keyword>
<evidence type="ECO:0000256" key="6">
    <source>
        <dbReference type="SAM" id="MobiDB-lite"/>
    </source>
</evidence>
<reference evidence="9" key="1">
    <citation type="submission" date="2020-05" db="EMBL/GenBank/DDBJ databases">
        <authorList>
            <person name="Chiriac C."/>
            <person name="Salcher M."/>
            <person name="Ghai R."/>
            <person name="Kavagutti S V."/>
        </authorList>
    </citation>
    <scope>NUCLEOTIDE SEQUENCE</scope>
</reference>